<gene>
    <name evidence="8" type="ORF">CAEBREN_23376</name>
</gene>
<dbReference type="Pfam" id="PF00019">
    <property type="entry name" value="TGF_beta"/>
    <property type="match status" value="1"/>
</dbReference>
<evidence type="ECO:0000256" key="1">
    <source>
        <dbReference type="ARBA" id="ARBA00004613"/>
    </source>
</evidence>
<dbReference type="HOGENOM" id="CLU_084302_0_0_1"/>
<evidence type="ECO:0000256" key="4">
    <source>
        <dbReference type="ARBA" id="ARBA00023030"/>
    </source>
</evidence>
<comment type="similarity">
    <text evidence="2 6">Belongs to the TGF-beta family.</text>
</comment>
<dbReference type="OrthoDB" id="6516235at2759"/>
<dbReference type="OMA" id="TEIGWND"/>
<dbReference type="InParanoid" id="G0MQ59"/>
<proteinExistence type="inferred from homology"/>
<dbReference type="GO" id="GO:0005125">
    <property type="term" value="F:cytokine activity"/>
    <property type="evidence" value="ECO:0007669"/>
    <property type="project" value="TreeGrafter"/>
</dbReference>
<keyword evidence="4 6" id="KW-0339">Growth factor</keyword>
<dbReference type="eggNOG" id="KOG3900">
    <property type="taxonomic scope" value="Eukaryota"/>
</dbReference>
<reference evidence="9" key="1">
    <citation type="submission" date="2011-07" db="EMBL/GenBank/DDBJ databases">
        <authorList>
            <consortium name="Caenorhabditis brenneri Sequencing and Analysis Consortium"/>
            <person name="Wilson R.K."/>
        </authorList>
    </citation>
    <scope>NUCLEOTIDE SEQUENCE [LARGE SCALE GENOMIC DNA]</scope>
    <source>
        <strain evidence="9">PB2801</strain>
    </source>
</reference>
<dbReference type="InterPro" id="IPR001839">
    <property type="entry name" value="TGF-b_C"/>
</dbReference>
<organism evidence="9">
    <name type="scientific">Caenorhabditis brenneri</name>
    <name type="common">Nematode worm</name>
    <dbReference type="NCBI Taxonomy" id="135651"/>
    <lineage>
        <taxon>Eukaryota</taxon>
        <taxon>Metazoa</taxon>
        <taxon>Ecdysozoa</taxon>
        <taxon>Nematoda</taxon>
        <taxon>Chromadorea</taxon>
        <taxon>Rhabditida</taxon>
        <taxon>Rhabditina</taxon>
        <taxon>Rhabditomorpha</taxon>
        <taxon>Rhabditoidea</taxon>
        <taxon>Rhabditidae</taxon>
        <taxon>Peloderinae</taxon>
        <taxon>Caenorhabditis</taxon>
    </lineage>
</organism>
<dbReference type="STRING" id="135651.G0MQ59"/>
<dbReference type="PROSITE" id="PS51362">
    <property type="entry name" value="TGF_BETA_2"/>
    <property type="match status" value="1"/>
</dbReference>
<evidence type="ECO:0000313" key="9">
    <source>
        <dbReference type="Proteomes" id="UP000008068"/>
    </source>
</evidence>
<keyword evidence="9" id="KW-1185">Reference proteome</keyword>
<evidence type="ECO:0000256" key="3">
    <source>
        <dbReference type="ARBA" id="ARBA00022525"/>
    </source>
</evidence>
<evidence type="ECO:0000256" key="2">
    <source>
        <dbReference type="ARBA" id="ARBA00006656"/>
    </source>
</evidence>
<protein>
    <recommendedName>
        <fullName evidence="7">TGF-beta family profile domain-containing protein</fullName>
    </recommendedName>
</protein>
<feature type="domain" description="TGF-beta family profile" evidence="7">
    <location>
        <begin position="180"/>
        <end position="288"/>
    </location>
</feature>
<dbReference type="InterPro" id="IPR015615">
    <property type="entry name" value="TGF-beta-rel"/>
</dbReference>
<dbReference type="PROSITE" id="PS00250">
    <property type="entry name" value="TGF_BETA_1"/>
    <property type="match status" value="1"/>
</dbReference>
<dbReference type="GO" id="GO:0008083">
    <property type="term" value="F:growth factor activity"/>
    <property type="evidence" value="ECO:0007669"/>
    <property type="project" value="UniProtKB-KW"/>
</dbReference>
<dbReference type="AlphaFoldDB" id="G0MQ59"/>
<dbReference type="InterPro" id="IPR029034">
    <property type="entry name" value="Cystine-knot_cytokine"/>
</dbReference>
<evidence type="ECO:0000313" key="8">
    <source>
        <dbReference type="EMBL" id="EGT40893.1"/>
    </source>
</evidence>
<dbReference type="SUPFAM" id="SSF57501">
    <property type="entry name" value="Cystine-knot cytokines"/>
    <property type="match status" value="1"/>
</dbReference>
<dbReference type="PANTHER" id="PTHR11848">
    <property type="entry name" value="TGF-BETA FAMILY"/>
    <property type="match status" value="1"/>
</dbReference>
<dbReference type="EMBL" id="GL379806">
    <property type="protein sequence ID" value="EGT40893.1"/>
    <property type="molecule type" value="Genomic_DNA"/>
</dbReference>
<dbReference type="PANTHER" id="PTHR11848:SF309">
    <property type="entry name" value="INHIBIN BETA CHAIN"/>
    <property type="match status" value="1"/>
</dbReference>
<dbReference type="Proteomes" id="UP000008068">
    <property type="component" value="Unassembled WGS sequence"/>
</dbReference>
<accession>G0MQ59</accession>
<evidence type="ECO:0000256" key="6">
    <source>
        <dbReference type="RuleBase" id="RU000354"/>
    </source>
</evidence>
<sequence length="288" mass="33052">MSLLTSASIERQKRQVLRTLNLDSRPPRLRQTPQIPYSLRSTTKEHDFNDGVLETMLVEPRSQSWSCVTPEAIVSDCFEYSLKSVNHQIISASFSIGSSSTNFSVIVYEVDDLFGEVRYVDRFEVKEYLENHRFDMSKMFQEWMKTRFQIKMIKIEILNSHSTDVLELHDYLSSPPHFEITVFQPNTVTQNDCDGCCLLPFYTNFTEIGWADWILSPPGFWSNHCAGSCDKFSDDTWNFLRSLKIPNIPEPGCAPNYFGSVDMVVALSSRDIRKTRVHGLRALSCSCA</sequence>
<keyword evidence="5" id="KW-1015">Disulfide bond</keyword>
<dbReference type="SMART" id="SM00204">
    <property type="entry name" value="TGFB"/>
    <property type="match status" value="1"/>
</dbReference>
<keyword evidence="3" id="KW-0964">Secreted</keyword>
<dbReference type="GO" id="GO:0005615">
    <property type="term" value="C:extracellular space"/>
    <property type="evidence" value="ECO:0007669"/>
    <property type="project" value="TreeGrafter"/>
</dbReference>
<evidence type="ECO:0000256" key="5">
    <source>
        <dbReference type="ARBA" id="ARBA00023157"/>
    </source>
</evidence>
<comment type="subcellular location">
    <subcellularLocation>
        <location evidence="1">Secreted</location>
    </subcellularLocation>
</comment>
<dbReference type="InterPro" id="IPR017948">
    <property type="entry name" value="TGFb_CS"/>
</dbReference>
<evidence type="ECO:0000259" key="7">
    <source>
        <dbReference type="PROSITE" id="PS51362"/>
    </source>
</evidence>
<dbReference type="Gene3D" id="2.10.90.10">
    <property type="entry name" value="Cystine-knot cytokines"/>
    <property type="match status" value="1"/>
</dbReference>
<name>G0MQ59_CAEBE</name>